<dbReference type="InterPro" id="IPR002067">
    <property type="entry name" value="MCP"/>
</dbReference>
<keyword evidence="4 10" id="KW-0812">Transmembrane</keyword>
<dbReference type="PRINTS" id="PR00784">
    <property type="entry name" value="MTUNCOUPLING"/>
</dbReference>
<evidence type="ECO:0000313" key="12">
    <source>
        <dbReference type="EMBL" id="KAG5675435.1"/>
    </source>
</evidence>
<organism evidence="12 13">
    <name type="scientific">Polypedilum vanderplanki</name>
    <name type="common">Sleeping chironomid midge</name>
    <dbReference type="NCBI Taxonomy" id="319348"/>
    <lineage>
        <taxon>Eukaryota</taxon>
        <taxon>Metazoa</taxon>
        <taxon>Ecdysozoa</taxon>
        <taxon>Arthropoda</taxon>
        <taxon>Hexapoda</taxon>
        <taxon>Insecta</taxon>
        <taxon>Pterygota</taxon>
        <taxon>Neoptera</taxon>
        <taxon>Endopterygota</taxon>
        <taxon>Diptera</taxon>
        <taxon>Nematocera</taxon>
        <taxon>Chironomoidea</taxon>
        <taxon>Chironomidae</taxon>
        <taxon>Chironominae</taxon>
        <taxon>Polypedilum</taxon>
        <taxon>Polypedilum</taxon>
    </lineage>
</organism>
<keyword evidence="7" id="KW-1133">Transmembrane helix</keyword>
<name>A0A9J6C0T7_POLVA</name>
<keyword evidence="8" id="KW-0496">Mitochondrion</keyword>
<evidence type="ECO:0000256" key="5">
    <source>
        <dbReference type="ARBA" id="ARBA00022737"/>
    </source>
</evidence>
<feature type="repeat" description="Solcar" evidence="10">
    <location>
        <begin position="31"/>
        <end position="124"/>
    </location>
</feature>
<reference evidence="12" key="1">
    <citation type="submission" date="2021-03" db="EMBL/GenBank/DDBJ databases">
        <title>Chromosome level genome of the anhydrobiotic midge Polypedilum vanderplanki.</title>
        <authorList>
            <person name="Yoshida Y."/>
            <person name="Kikawada T."/>
            <person name="Gusev O."/>
        </authorList>
    </citation>
    <scope>NUCLEOTIDE SEQUENCE</scope>
    <source>
        <strain evidence="12">NIAS01</strain>
        <tissue evidence="12">Whole body or cell culture</tissue>
    </source>
</reference>
<dbReference type="GO" id="GO:0005743">
    <property type="term" value="C:mitochondrial inner membrane"/>
    <property type="evidence" value="ECO:0007669"/>
    <property type="project" value="UniProtKB-SubCell"/>
</dbReference>
<gene>
    <name evidence="12" type="ORF">PVAND_005339</name>
</gene>
<dbReference type="PROSITE" id="PS50920">
    <property type="entry name" value="SOLCAR"/>
    <property type="match status" value="3"/>
</dbReference>
<protein>
    <recommendedName>
        <fullName evidence="14">Mitochondrial uncoupling protein 4</fullName>
    </recommendedName>
</protein>
<sequence>MSSLEVKKDVNEVSGGGRTSMRPVRPAHYADSFWCTYAISVAAACVAETATYPLDLTKTRLQIQGEAASAAGKQTAYRGMLATAMGIVKEEGFFKLFRGLSPALYRHIVYSGVRIGTFDYMRKKFVHNSDSMTLGKSAIAGVSAGALAQFLASPADLVKVHVQMEGKRRLMGLEPRVHSAAHAFKEIVKRGGIFGLWKGSIPNVQRAAFVNLGDLTTYDTVKRYILTNTGLPDDHVVHIMSSICAGLVAAMLGTPADVIKTRVMNQPTDDLGRGLLYKGSVDCFQQTVKKEGFFALYKGFLPCWIRMAPWSLTFWLSFEQIRIFLGAGGW</sequence>
<dbReference type="Pfam" id="PF00153">
    <property type="entry name" value="Mito_carr"/>
    <property type="match status" value="3"/>
</dbReference>
<evidence type="ECO:0000313" key="13">
    <source>
        <dbReference type="Proteomes" id="UP001107558"/>
    </source>
</evidence>
<evidence type="ECO:0000256" key="3">
    <source>
        <dbReference type="ARBA" id="ARBA00022448"/>
    </source>
</evidence>
<evidence type="ECO:0000256" key="8">
    <source>
        <dbReference type="ARBA" id="ARBA00023128"/>
    </source>
</evidence>
<evidence type="ECO:0000256" key="1">
    <source>
        <dbReference type="ARBA" id="ARBA00004448"/>
    </source>
</evidence>
<dbReference type="OrthoDB" id="756301at2759"/>
<keyword evidence="6" id="KW-0999">Mitochondrion inner membrane</keyword>
<dbReference type="InterPro" id="IPR050391">
    <property type="entry name" value="Mito_Metabolite_Transporter"/>
</dbReference>
<evidence type="ECO:0000256" key="4">
    <source>
        <dbReference type="ARBA" id="ARBA00022692"/>
    </source>
</evidence>
<accession>A0A9J6C0T7</accession>
<dbReference type="SUPFAM" id="SSF103506">
    <property type="entry name" value="Mitochondrial carrier"/>
    <property type="match status" value="1"/>
</dbReference>
<dbReference type="InterPro" id="IPR023395">
    <property type="entry name" value="MCP_dom_sf"/>
</dbReference>
<evidence type="ECO:0000256" key="7">
    <source>
        <dbReference type="ARBA" id="ARBA00022989"/>
    </source>
</evidence>
<keyword evidence="5" id="KW-0677">Repeat</keyword>
<dbReference type="PANTHER" id="PTHR45618">
    <property type="entry name" value="MITOCHONDRIAL DICARBOXYLATE CARRIER-RELATED"/>
    <property type="match status" value="1"/>
</dbReference>
<keyword evidence="13" id="KW-1185">Reference proteome</keyword>
<dbReference type="GO" id="GO:0055085">
    <property type="term" value="P:transmembrane transport"/>
    <property type="evidence" value="ECO:0007669"/>
    <property type="project" value="InterPro"/>
</dbReference>
<dbReference type="Proteomes" id="UP001107558">
    <property type="component" value="Chromosome 2"/>
</dbReference>
<evidence type="ECO:0000256" key="6">
    <source>
        <dbReference type="ARBA" id="ARBA00022792"/>
    </source>
</evidence>
<keyword evidence="9 10" id="KW-0472">Membrane</keyword>
<keyword evidence="3 11" id="KW-0813">Transport</keyword>
<proteinExistence type="inferred from homology"/>
<comment type="similarity">
    <text evidence="2 11">Belongs to the mitochondrial carrier (TC 2.A.29) family.</text>
</comment>
<feature type="repeat" description="Solcar" evidence="10">
    <location>
        <begin position="132"/>
        <end position="224"/>
    </location>
</feature>
<comment type="caution">
    <text evidence="12">The sequence shown here is derived from an EMBL/GenBank/DDBJ whole genome shotgun (WGS) entry which is preliminary data.</text>
</comment>
<dbReference type="Gene3D" id="1.50.40.10">
    <property type="entry name" value="Mitochondrial carrier domain"/>
    <property type="match status" value="1"/>
</dbReference>
<dbReference type="EMBL" id="JADBJN010000002">
    <property type="protein sequence ID" value="KAG5675435.1"/>
    <property type="molecule type" value="Genomic_DNA"/>
</dbReference>
<dbReference type="AlphaFoldDB" id="A0A9J6C0T7"/>
<evidence type="ECO:0000256" key="10">
    <source>
        <dbReference type="PROSITE-ProRule" id="PRU00282"/>
    </source>
</evidence>
<evidence type="ECO:0000256" key="9">
    <source>
        <dbReference type="ARBA" id="ARBA00023136"/>
    </source>
</evidence>
<feature type="repeat" description="Solcar" evidence="10">
    <location>
        <begin position="233"/>
        <end position="324"/>
    </location>
</feature>
<dbReference type="FunFam" id="1.50.40.10:FF:000062">
    <property type="entry name" value="mitochondrial uncoupling protein 3"/>
    <property type="match status" value="1"/>
</dbReference>
<evidence type="ECO:0000256" key="11">
    <source>
        <dbReference type="RuleBase" id="RU000488"/>
    </source>
</evidence>
<evidence type="ECO:0000256" key="2">
    <source>
        <dbReference type="ARBA" id="ARBA00006375"/>
    </source>
</evidence>
<dbReference type="InterPro" id="IPR018108">
    <property type="entry name" value="MCP_transmembrane"/>
</dbReference>
<evidence type="ECO:0008006" key="14">
    <source>
        <dbReference type="Google" id="ProtNLM"/>
    </source>
</evidence>
<comment type="subcellular location">
    <subcellularLocation>
        <location evidence="1">Mitochondrion inner membrane</location>
        <topology evidence="1">Multi-pass membrane protein</topology>
    </subcellularLocation>
</comment>